<dbReference type="PANTHER" id="PTHR23063:SF60">
    <property type="entry name" value="LYSOPHOSPHATIDIC ACID:OLEOYL-COA ACYLTRANSFERASE 1"/>
    <property type="match status" value="1"/>
</dbReference>
<dbReference type="STRING" id="215637.A0A4P9ZMX6"/>
<comment type="subcellular location">
    <subcellularLocation>
        <location evidence="1">Membrane</location>
    </subcellularLocation>
</comment>
<evidence type="ECO:0000256" key="2">
    <source>
        <dbReference type="ARBA" id="ARBA00008655"/>
    </source>
</evidence>
<evidence type="ECO:0000256" key="8">
    <source>
        <dbReference type="ARBA" id="ARBA00023315"/>
    </source>
</evidence>
<keyword evidence="8" id="KW-0012">Acyltransferase</keyword>
<comment type="similarity">
    <text evidence="2">Belongs to the 1-acyl-sn-glycerol-3-phosphate acyltransferase family.</text>
</comment>
<feature type="domain" description="Phospholipid/glycerol acyltransferase" evidence="11">
    <location>
        <begin position="130"/>
        <end position="237"/>
    </location>
</feature>
<evidence type="ECO:0000256" key="1">
    <source>
        <dbReference type="ARBA" id="ARBA00004370"/>
    </source>
</evidence>
<keyword evidence="5 10" id="KW-1133">Transmembrane helix</keyword>
<evidence type="ECO:0000256" key="10">
    <source>
        <dbReference type="SAM" id="Phobius"/>
    </source>
</evidence>
<feature type="transmembrane region" description="Helical" evidence="10">
    <location>
        <begin position="87"/>
        <end position="106"/>
    </location>
</feature>
<protein>
    <recommendedName>
        <fullName evidence="11">Phospholipid/glycerol acyltransferase domain-containing protein</fullName>
    </recommendedName>
</protein>
<sequence length="341" mass="38135">MEKYSNWRDPGTGIQPFLPPAPVKIDRHIGQIVVACVRDYLFGPLIALARIVLLIPVLVLLVSTRYISYLFVFHALKRLYQDWVTGGLIRLTLFLLGFHFIPFNVVSLKKGRQDPTASGSGQRQPDSIQSGDIIVANHTSYVDIIYLYGRFNPVFVQMKPLDTTTTTTSRDPTQVEHRFRRVSVYEALRGCGGCPAAASSSGTSLAALTREARARRSGPVVVFIEGTTSNGRALLKPMDVFRVQADVDRESRIHLLLLKYTTSYPSPVFPVGNKLAHCFKMCCQAETPKLADQDLPSQPKSALPVDNLNSQLTQLLANLGRLRATKQGYQEKQKFLAYYYR</sequence>
<dbReference type="EMBL" id="ML003660">
    <property type="protein sequence ID" value="RKP33660.1"/>
    <property type="molecule type" value="Genomic_DNA"/>
</dbReference>
<keyword evidence="7 10" id="KW-0472">Membrane</keyword>
<evidence type="ECO:0000256" key="4">
    <source>
        <dbReference type="ARBA" id="ARBA00022692"/>
    </source>
</evidence>
<dbReference type="PANTHER" id="PTHR23063">
    <property type="entry name" value="PHOSPHOLIPID ACYLTRANSFERASE"/>
    <property type="match status" value="1"/>
</dbReference>
<evidence type="ECO:0000256" key="9">
    <source>
        <dbReference type="SAM" id="Coils"/>
    </source>
</evidence>
<dbReference type="InterPro" id="IPR002123">
    <property type="entry name" value="Plipid/glycerol_acylTrfase"/>
</dbReference>
<feature type="coiled-coil region" evidence="9">
    <location>
        <begin position="305"/>
        <end position="332"/>
    </location>
</feature>
<dbReference type="AlphaFoldDB" id="A0A4P9ZMX6"/>
<gene>
    <name evidence="12" type="ORF">BJ085DRAFT_32571</name>
</gene>
<accession>A0A4P9ZMX6</accession>
<evidence type="ECO:0000256" key="5">
    <source>
        <dbReference type="ARBA" id="ARBA00022989"/>
    </source>
</evidence>
<keyword evidence="4 10" id="KW-0812">Transmembrane</keyword>
<evidence type="ECO:0000313" key="12">
    <source>
        <dbReference type="EMBL" id="RKP33660.1"/>
    </source>
</evidence>
<dbReference type="Proteomes" id="UP000268162">
    <property type="component" value="Unassembled WGS sequence"/>
</dbReference>
<dbReference type="GO" id="GO:0016746">
    <property type="term" value="F:acyltransferase activity"/>
    <property type="evidence" value="ECO:0007669"/>
    <property type="project" value="UniProtKB-KW"/>
</dbReference>
<evidence type="ECO:0000256" key="7">
    <source>
        <dbReference type="ARBA" id="ARBA00023136"/>
    </source>
</evidence>
<evidence type="ECO:0000259" key="11">
    <source>
        <dbReference type="Pfam" id="PF01553"/>
    </source>
</evidence>
<dbReference type="Pfam" id="PF01553">
    <property type="entry name" value="Acyltransferase"/>
    <property type="match status" value="1"/>
</dbReference>
<reference evidence="13" key="1">
    <citation type="journal article" date="2018" name="Nat. Microbiol.">
        <title>Leveraging single-cell genomics to expand the fungal tree of life.</title>
        <authorList>
            <person name="Ahrendt S.R."/>
            <person name="Quandt C.A."/>
            <person name="Ciobanu D."/>
            <person name="Clum A."/>
            <person name="Salamov A."/>
            <person name="Andreopoulos B."/>
            <person name="Cheng J.F."/>
            <person name="Woyke T."/>
            <person name="Pelin A."/>
            <person name="Henrissat B."/>
            <person name="Reynolds N.K."/>
            <person name="Benny G.L."/>
            <person name="Smith M.E."/>
            <person name="James T.Y."/>
            <person name="Grigoriev I.V."/>
        </authorList>
    </citation>
    <scope>NUCLEOTIDE SEQUENCE [LARGE SCALE GENOMIC DNA]</scope>
    <source>
        <strain evidence="13">RSA 468</strain>
    </source>
</reference>
<proteinExistence type="inferred from homology"/>
<dbReference type="GO" id="GO:0016020">
    <property type="term" value="C:membrane"/>
    <property type="evidence" value="ECO:0007669"/>
    <property type="project" value="UniProtKB-SubCell"/>
</dbReference>
<evidence type="ECO:0000313" key="13">
    <source>
        <dbReference type="Proteomes" id="UP000268162"/>
    </source>
</evidence>
<keyword evidence="3" id="KW-0808">Transferase</keyword>
<keyword evidence="6" id="KW-0443">Lipid metabolism</keyword>
<keyword evidence="13" id="KW-1185">Reference proteome</keyword>
<evidence type="ECO:0000256" key="6">
    <source>
        <dbReference type="ARBA" id="ARBA00023098"/>
    </source>
</evidence>
<dbReference type="SUPFAM" id="SSF69593">
    <property type="entry name" value="Glycerol-3-phosphate (1)-acyltransferase"/>
    <property type="match status" value="1"/>
</dbReference>
<evidence type="ECO:0000256" key="3">
    <source>
        <dbReference type="ARBA" id="ARBA00022679"/>
    </source>
</evidence>
<feature type="transmembrane region" description="Helical" evidence="10">
    <location>
        <begin position="47"/>
        <end position="67"/>
    </location>
</feature>
<organism evidence="12 13">
    <name type="scientific">Dimargaris cristalligena</name>
    <dbReference type="NCBI Taxonomy" id="215637"/>
    <lineage>
        <taxon>Eukaryota</taxon>
        <taxon>Fungi</taxon>
        <taxon>Fungi incertae sedis</taxon>
        <taxon>Zoopagomycota</taxon>
        <taxon>Kickxellomycotina</taxon>
        <taxon>Dimargaritomycetes</taxon>
        <taxon>Dimargaritales</taxon>
        <taxon>Dimargaritaceae</taxon>
        <taxon>Dimargaris</taxon>
    </lineage>
</organism>
<name>A0A4P9ZMX6_9FUNG</name>
<dbReference type="GO" id="GO:0006629">
    <property type="term" value="P:lipid metabolic process"/>
    <property type="evidence" value="ECO:0007669"/>
    <property type="project" value="UniProtKB-KW"/>
</dbReference>
<keyword evidence="9" id="KW-0175">Coiled coil</keyword>